<reference evidence="1 2" key="1">
    <citation type="submission" date="2018-11" db="EMBL/GenBank/DDBJ databases">
        <title>Characterization of surface water Dickeya isolates.</title>
        <authorList>
            <person name="Van Gijsegem F."/>
            <person name="Pedron J."/>
        </authorList>
    </citation>
    <scope>NUCLEOTIDE SEQUENCE [LARGE SCALE GENOMIC DNA]</scope>
    <source>
        <strain evidence="1 2">FVG1-MFV-O17</strain>
    </source>
</reference>
<protein>
    <submittedName>
        <fullName evidence="1">Uncharacterized protein</fullName>
    </submittedName>
</protein>
<dbReference type="EMBL" id="RJLR01000020">
    <property type="protein sequence ID" value="RNM05844.1"/>
    <property type="molecule type" value="Genomic_DNA"/>
</dbReference>
<evidence type="ECO:0000313" key="1">
    <source>
        <dbReference type="EMBL" id="RNM05844.1"/>
    </source>
</evidence>
<dbReference type="AlphaFoldDB" id="A0A3N0G056"/>
<evidence type="ECO:0000313" key="2">
    <source>
        <dbReference type="Proteomes" id="UP000276061"/>
    </source>
</evidence>
<dbReference type="RefSeq" id="WP_050570964.1">
    <property type="nucleotide sequence ID" value="NZ_RJLR01000020.1"/>
</dbReference>
<name>A0A3N0G056_9GAMM</name>
<comment type="caution">
    <text evidence="1">The sequence shown here is derived from an EMBL/GenBank/DDBJ whole genome shotgun (WGS) entry which is preliminary data.</text>
</comment>
<dbReference type="OrthoDB" id="4205565at2"/>
<accession>A0A3N0G056</accession>
<organism evidence="1 2">
    <name type="scientific">Dickeya undicola</name>
    <dbReference type="NCBI Taxonomy" id="1577887"/>
    <lineage>
        <taxon>Bacteria</taxon>
        <taxon>Pseudomonadati</taxon>
        <taxon>Pseudomonadota</taxon>
        <taxon>Gammaproteobacteria</taxon>
        <taxon>Enterobacterales</taxon>
        <taxon>Pectobacteriaceae</taxon>
        <taxon>Dickeya</taxon>
    </lineage>
</organism>
<gene>
    <name evidence="1" type="ORF">EF878_11440</name>
</gene>
<dbReference type="Proteomes" id="UP000276061">
    <property type="component" value="Unassembled WGS sequence"/>
</dbReference>
<proteinExistence type="predicted"/>
<sequence length="217" mass="24886">MKDTKIKDRVLENISRHEMTIHRDDGLYRHIQFSQPGTNCYRFDLVTWPGYLCVTGDMGCWTFSRIADMFAFFNDGIGRGINPGYWSEKFESGTGHGRCEPPCYEFDSDAFDKCLQEWLACYLENCEDEDDAQQAKETISELTGNGFRTENDAFNALNDACFPHGVSTYEITEGMGSTMTYSFHYLWICYAIVWGIQRYNESKTAVPAEASHDQPQL</sequence>